<evidence type="ECO:0000313" key="1">
    <source>
        <dbReference type="EMBL" id="XCO00556.1"/>
    </source>
</evidence>
<proteinExistence type="predicted"/>
<reference evidence="1" key="1">
    <citation type="submission" date="2024-06" db="EMBL/GenBank/DDBJ databases">
        <title>Intestivirid acquisition increases across infancy in a wild primate population.</title>
        <authorList>
            <person name="Schneider-Creas I.A."/>
            <person name="Moya I.L."/>
            <person name="Chiou K.L."/>
            <person name="Baniel A."/>
            <person name="Azanaw Haile A."/>
            <person name="Kebede F."/>
            <person name="Abebe B."/>
            <person name="Snyder-Mackler N."/>
            <person name="Varsani A."/>
        </authorList>
    </citation>
    <scope>NUCLEOTIDE SEQUENCE</scope>
    <source>
        <strain evidence="1">Int_RNL_2018_0288_CRY</strain>
    </source>
</reference>
<accession>A0AAU8MKV7</accession>
<dbReference type="EMBL" id="PP965500">
    <property type="protein sequence ID" value="XCO00556.1"/>
    <property type="molecule type" value="Genomic_DNA"/>
</dbReference>
<protein>
    <submittedName>
        <fullName evidence="1">Stabilization protein</fullName>
    </submittedName>
</protein>
<sequence>MAKIVSKLNLNKTPANVEPNSLIFAKNVRLDTDGTIHRDYGILPISIKEELVNNNIVTNAIHKTNYKDIFGRIYRDCNTEDNKKLEQYKKYLHLLEKIVNGIKSANVIGKIVGVVVDSNDFYLFIQIIYQDIVTKKETQYSFISNYSEKEDIFTICNCNWIYNQGNITGNVIKNLYGDKLLTIAEYGTITPIPLKCINLTYSSVTDNETIYTQTPSIPITNLNYSGRYSATIPNGVYQFYVRYKIRDNVYTNWFPASQELYVGNTNSTNTVFGTVKYVNLHKDSDNSFILSVEHLNDNNFKLYKSFQVGFILTHEDATYARAWKHFKLTQTTIQFDYKGDDADEIEITDLTKPIYELYNVGNVTNFKNKQYISNYTETDFNEDLQNVADKINIEIKQQTSSKSYDGNGIIESIVNGSNVLSGIVLKNNSTQLKENINLIGYNGIFDKIANTGTKSLKEVIDKVVIKTGVGLDATIGNNIQLNSVYGFMIMVDSQSVNNAEDRFASQYTNIYTDTDKTEYNITCEHTISDIKVNGVSIGDANINSIYVYEQIINHEIYLNYNGIFIDNQGNIDNGVNIQIHRPAIIKVTHTKYNSDGTGDNGYVNNGGAIEDPNNPNNNSGFTGGITGDIVGSSIGNQITTGTKVTTYYINTTYVQTINLKYVGYKSKFSNTDAVDLVNSPTLIPLQKYKFYVHFIKETGETTNGYYCSNNGNGEIEIPYQPYCNTCLYPEFSNITIPNGYSACFFSLIHTKTKSYCLFNVTKYENANKLEASCLEANMGLLSVTDNIHIKQEKSETYSGHYYYSSDASTNRYFGADGIVTFDSNGEEVTDGKLAYIVSEYTLSEADDLELVKCTPFIKPNINTYKKEITGSNREPIEVDAYSDYHNMCLLGYICAVTTLDRQTSIELYTDGSGLYKKRNTDGLDISGDNKYFQLDEYSSYITTNGKPSLSMLTAIRTTPIRYIYSNYNLNYLTLSTEPAPMIKTYYTRAENITTSDNNDSCSIFLRIFQSLILSEIYNLQSMYYKYVRKTYNVYNKETNVIRYENTIRSSELVGDEERIHIFKFNPDDYYNTPSNKGIITNLIAIGNAIIVHTKDSMFKFSGNNTLQSSEGEIQTTENDVFDTGIGELFGSDFGFAGLQNKYDSIVTENGYIFFDRDSRIVYLYSGNNQLIKISDSIEKLFRHRNIQSVNFANDYYNNRFFMCITFIEEVYNGTNWINKIIPVTLSFSTLDNVKSFVSLHDFYYIRAFNTKTNCYFFTTDMTDVCRIYKWKEAFGIYTKLDLPTDIVYPTIKEDCKLRIYTPEENENGALRPNYSVKRNSSIVDVIDNSNYEIIKTLNAIHWCGGIISADYSNISNDLIKSICVAEESYTGRIPCKYLRIYTDTCISYLNDFSKVSNNENFLNDNNYKYPRYNQGRWTFNYFRNILNDNNNSHFIKETNPSHDYTPDDNSLIEGKYFVVRFIFDTDFKLETLTINYSYKQ</sequence>
<organism evidence="1">
    <name type="scientific">Geladintestivirus 2</name>
    <dbReference type="NCBI Taxonomy" id="3233134"/>
    <lineage>
        <taxon>Viruses</taxon>
        <taxon>Duplodnaviria</taxon>
        <taxon>Heunggongvirae</taxon>
        <taxon>Uroviricota</taxon>
        <taxon>Caudoviricetes</taxon>
        <taxon>Crassvirales</taxon>
    </lineage>
</organism>
<name>A0AAU8MKV7_9CAUD</name>